<evidence type="ECO:0000313" key="3">
    <source>
        <dbReference type="EMBL" id="RKX71646.1"/>
    </source>
</evidence>
<gene>
    <name evidence="3" type="ORF">DRP53_00750</name>
</gene>
<keyword evidence="1" id="KW-0560">Oxidoreductase</keyword>
<name>A0A660SNG1_UNCW3</name>
<reference evidence="3 4" key="1">
    <citation type="submission" date="2018-06" db="EMBL/GenBank/DDBJ databases">
        <title>Extensive metabolic versatility and redundancy in microbially diverse, dynamic hydrothermal sediments.</title>
        <authorList>
            <person name="Dombrowski N."/>
            <person name="Teske A."/>
            <person name="Baker B.J."/>
        </authorList>
    </citation>
    <scope>NUCLEOTIDE SEQUENCE [LARGE SCALE GENOMIC DNA]</scope>
    <source>
        <strain evidence="3">B36_G15</strain>
    </source>
</reference>
<dbReference type="Gene3D" id="1.20.1050.140">
    <property type="match status" value="1"/>
</dbReference>
<dbReference type="Pfam" id="PF02754">
    <property type="entry name" value="CCG"/>
    <property type="match status" value="2"/>
</dbReference>
<dbReference type="GO" id="GO:0016491">
    <property type="term" value="F:oxidoreductase activity"/>
    <property type="evidence" value="ECO:0007669"/>
    <property type="project" value="UniProtKB-KW"/>
</dbReference>
<feature type="domain" description="Cysteine-rich" evidence="2">
    <location>
        <begin position="4"/>
        <end position="85"/>
    </location>
</feature>
<dbReference type="InterPro" id="IPR004017">
    <property type="entry name" value="Cys_rich_dom"/>
</dbReference>
<dbReference type="EMBL" id="QNBE01000004">
    <property type="protein sequence ID" value="RKX71646.1"/>
    <property type="molecule type" value="Genomic_DNA"/>
</dbReference>
<comment type="caution">
    <text evidence="3">The sequence shown here is derived from an EMBL/GenBank/DDBJ whole genome shotgun (WGS) entry which is preliminary data.</text>
</comment>
<dbReference type="InterPro" id="IPR051278">
    <property type="entry name" value="HdrB/HdrD_reductase"/>
</dbReference>
<feature type="domain" description="Cysteine-rich" evidence="2">
    <location>
        <begin position="144"/>
        <end position="234"/>
    </location>
</feature>
<dbReference type="Proteomes" id="UP000268469">
    <property type="component" value="Unassembled WGS sequence"/>
</dbReference>
<protein>
    <submittedName>
        <fullName evidence="3">Disulfide reductase</fullName>
    </submittedName>
</protein>
<organism evidence="3 4">
    <name type="scientific">candidate division WOR-3 bacterium</name>
    <dbReference type="NCBI Taxonomy" id="2052148"/>
    <lineage>
        <taxon>Bacteria</taxon>
        <taxon>Bacteria division WOR-3</taxon>
    </lineage>
</organism>
<dbReference type="PANTHER" id="PTHR42947">
    <property type="entry name" value="COB--COM HETERODISULFIDE REDUCTASE SUBUNIT B 1"/>
    <property type="match status" value="1"/>
</dbReference>
<dbReference type="AlphaFoldDB" id="A0A660SNG1"/>
<sequence>MRYSYYPGCTLYNKAKDFDDSARRSCQALGIELVELPHWYCCGAIYPQSQDHKIPLIAPFRVLAKAKNEGLDLVTLCSFCYHVLKRVNYAVNNDKEKLDLLNDFLNENYRGDQKVLHLLEVLRDDVGFDRLAQYQKKDLSKLKVAPYYGCYLLRPQREIGLDDQENPMILNHFLSSLGIEVIDSPHKVECCGSYLVLVNRDATLAAVRRIIEGVKRLGAEAIATSCPLCHYNLDKFQAELKKEGLEPIPVFYFTQLLALFLGLERISFTTNKVPVEPYLREKIGDGYSG</sequence>
<dbReference type="PANTHER" id="PTHR42947:SF1">
    <property type="entry name" value="COB--COM HETERODISULFIDE REDUCTASE SUBUNIT B 1"/>
    <property type="match status" value="1"/>
</dbReference>
<accession>A0A660SNG1</accession>
<evidence type="ECO:0000259" key="2">
    <source>
        <dbReference type="Pfam" id="PF02754"/>
    </source>
</evidence>
<evidence type="ECO:0000256" key="1">
    <source>
        <dbReference type="ARBA" id="ARBA00023002"/>
    </source>
</evidence>
<proteinExistence type="predicted"/>
<evidence type="ECO:0000313" key="4">
    <source>
        <dbReference type="Proteomes" id="UP000268469"/>
    </source>
</evidence>